<dbReference type="InterPro" id="IPR013317">
    <property type="entry name" value="DnaA_dom"/>
</dbReference>
<dbReference type="FunFam" id="1.10.8.60:FF:000003">
    <property type="entry name" value="Chromosomal replication initiator protein DnaA"/>
    <property type="match status" value="1"/>
</dbReference>
<dbReference type="InterPro" id="IPR024633">
    <property type="entry name" value="DnaA_N_dom"/>
</dbReference>
<dbReference type="GO" id="GO:0005886">
    <property type="term" value="C:plasma membrane"/>
    <property type="evidence" value="ECO:0007669"/>
    <property type="project" value="TreeGrafter"/>
</dbReference>
<dbReference type="AlphaFoldDB" id="A0A6I2UIG0"/>
<dbReference type="GeneID" id="96779295"/>
<dbReference type="Pfam" id="PF00308">
    <property type="entry name" value="Bac_DnaA"/>
    <property type="match status" value="1"/>
</dbReference>
<reference evidence="14 15" key="1">
    <citation type="submission" date="2019-08" db="EMBL/GenBank/DDBJ databases">
        <title>In-depth cultivation of the pig gut microbiome towards novel bacterial diversity and tailored functional studies.</title>
        <authorList>
            <person name="Wylensek D."/>
            <person name="Hitch T.C.A."/>
            <person name="Clavel T."/>
        </authorList>
    </citation>
    <scope>NUCLEOTIDE SEQUENCE [LARGE SCALE GENOMIC DNA]</scope>
    <source>
        <strain evidence="14 15">WCA-693-APC-5D-A</strain>
    </source>
</reference>
<dbReference type="GO" id="GO:0005524">
    <property type="term" value="F:ATP binding"/>
    <property type="evidence" value="ECO:0007669"/>
    <property type="project" value="UniProtKB-UniRule"/>
</dbReference>
<dbReference type="InterPro" id="IPR027417">
    <property type="entry name" value="P-loop_NTPase"/>
</dbReference>
<feature type="domain" description="Chromosomal replication initiator DnaA C-terminal" evidence="13">
    <location>
        <begin position="388"/>
        <end position="457"/>
    </location>
</feature>
<dbReference type="InterPro" id="IPR038454">
    <property type="entry name" value="DnaA_N_sf"/>
</dbReference>
<feature type="binding site" evidence="8">
    <location>
        <position position="189"/>
    </location>
    <ligand>
        <name>ATP</name>
        <dbReference type="ChEBI" id="CHEBI:30616"/>
    </ligand>
</feature>
<comment type="subcellular location">
    <subcellularLocation>
        <location evidence="8">Cytoplasm</location>
    </subcellularLocation>
</comment>
<dbReference type="SMART" id="SM00760">
    <property type="entry name" value="Bac_DnaA_C"/>
    <property type="match status" value="1"/>
</dbReference>
<dbReference type="GO" id="GO:0008289">
    <property type="term" value="F:lipid binding"/>
    <property type="evidence" value="ECO:0007669"/>
    <property type="project" value="UniProtKB-KW"/>
</dbReference>
<dbReference type="SUPFAM" id="SSF48295">
    <property type="entry name" value="TrpR-like"/>
    <property type="match status" value="1"/>
</dbReference>
<dbReference type="NCBIfam" id="TIGR00362">
    <property type="entry name" value="DnaA"/>
    <property type="match status" value="1"/>
</dbReference>
<dbReference type="EMBL" id="VUNR01000021">
    <property type="protein sequence ID" value="MSU09354.1"/>
    <property type="molecule type" value="Genomic_DNA"/>
</dbReference>
<comment type="caution">
    <text evidence="8">Lacks conserved residue(s) required for the propagation of feature annotation.</text>
</comment>
<keyword evidence="15" id="KW-1185">Reference proteome</keyword>
<dbReference type="PROSITE" id="PS01008">
    <property type="entry name" value="DNAA"/>
    <property type="match status" value="1"/>
</dbReference>
<feature type="region of interest" description="Domain I, interacts with DnaA modulators" evidence="8">
    <location>
        <begin position="1"/>
        <end position="124"/>
    </location>
</feature>
<organism evidence="14 15">
    <name type="scientific">Anaerovibrio slackiae</name>
    <dbReference type="NCBI Taxonomy" id="2652309"/>
    <lineage>
        <taxon>Bacteria</taxon>
        <taxon>Bacillati</taxon>
        <taxon>Bacillota</taxon>
        <taxon>Negativicutes</taxon>
        <taxon>Selenomonadales</taxon>
        <taxon>Selenomonadaceae</taxon>
        <taxon>Anaerovibrio</taxon>
    </lineage>
</organism>
<evidence type="ECO:0000256" key="4">
    <source>
        <dbReference type="ARBA" id="ARBA00022741"/>
    </source>
</evidence>
<dbReference type="Pfam" id="PF11638">
    <property type="entry name" value="DnaA_N"/>
    <property type="match status" value="1"/>
</dbReference>
<dbReference type="GO" id="GO:0005737">
    <property type="term" value="C:cytoplasm"/>
    <property type="evidence" value="ECO:0007669"/>
    <property type="project" value="UniProtKB-SubCell"/>
</dbReference>
<evidence type="ECO:0000256" key="1">
    <source>
        <dbReference type="ARBA" id="ARBA00006583"/>
    </source>
</evidence>
<evidence type="ECO:0000256" key="10">
    <source>
        <dbReference type="RuleBase" id="RU000577"/>
    </source>
</evidence>
<keyword evidence="6 8" id="KW-0446">Lipid-binding</keyword>
<dbReference type="PRINTS" id="PR00051">
    <property type="entry name" value="DNAA"/>
</dbReference>
<dbReference type="InterPro" id="IPR003593">
    <property type="entry name" value="AAA+_ATPase"/>
</dbReference>
<comment type="caution">
    <text evidence="14">The sequence shown here is derived from an EMBL/GenBank/DDBJ whole genome shotgun (WGS) entry which is preliminary data.</text>
</comment>
<feature type="domain" description="AAA+ ATPase" evidence="12">
    <location>
        <begin position="176"/>
        <end position="310"/>
    </location>
</feature>
<dbReference type="InterPro" id="IPR010921">
    <property type="entry name" value="Trp_repressor/repl_initiator"/>
</dbReference>
<keyword evidence="4 8" id="KW-0547">Nucleotide-binding</keyword>
<feature type="binding site" evidence="8">
    <location>
        <position position="191"/>
    </location>
    <ligand>
        <name>ATP</name>
        <dbReference type="ChEBI" id="CHEBI:30616"/>
    </ligand>
</feature>
<dbReference type="PANTHER" id="PTHR30050:SF2">
    <property type="entry name" value="CHROMOSOMAL REPLICATION INITIATOR PROTEIN DNAA"/>
    <property type="match status" value="1"/>
</dbReference>
<evidence type="ECO:0000256" key="8">
    <source>
        <dbReference type="HAMAP-Rule" id="MF_00377"/>
    </source>
</evidence>
<dbReference type="CDD" id="cd06571">
    <property type="entry name" value="Bac_DnaA_C"/>
    <property type="match status" value="1"/>
</dbReference>
<dbReference type="Gene3D" id="3.40.50.300">
    <property type="entry name" value="P-loop containing nucleotide triphosphate hydrolases"/>
    <property type="match status" value="1"/>
</dbReference>
<dbReference type="FunFam" id="3.40.50.300:FF:000668">
    <property type="entry name" value="Chromosomal replication initiator protein DnaA"/>
    <property type="match status" value="1"/>
</dbReference>
<dbReference type="GO" id="GO:0003688">
    <property type="term" value="F:DNA replication origin binding"/>
    <property type="evidence" value="ECO:0007669"/>
    <property type="project" value="UniProtKB-UniRule"/>
</dbReference>
<dbReference type="SUPFAM" id="SSF52540">
    <property type="entry name" value="P-loop containing nucleoside triphosphate hydrolases"/>
    <property type="match status" value="1"/>
</dbReference>
<evidence type="ECO:0000313" key="15">
    <source>
        <dbReference type="Proteomes" id="UP000433181"/>
    </source>
</evidence>
<evidence type="ECO:0000256" key="2">
    <source>
        <dbReference type="ARBA" id="ARBA00022490"/>
    </source>
</evidence>
<dbReference type="GO" id="GO:0006275">
    <property type="term" value="P:regulation of DNA replication"/>
    <property type="evidence" value="ECO:0007669"/>
    <property type="project" value="UniProtKB-UniRule"/>
</dbReference>
<name>A0A6I2UIG0_9FIRM</name>
<evidence type="ECO:0000256" key="5">
    <source>
        <dbReference type="ARBA" id="ARBA00022840"/>
    </source>
</evidence>
<dbReference type="InterPro" id="IPR001957">
    <property type="entry name" value="Chromosome_initiator_DnaA"/>
</dbReference>
<dbReference type="CDD" id="cd00009">
    <property type="entry name" value="AAA"/>
    <property type="match status" value="1"/>
</dbReference>
<dbReference type="InterPro" id="IPR018312">
    <property type="entry name" value="Chromosome_initiator_DnaA_CS"/>
</dbReference>
<keyword evidence="3 8" id="KW-0235">DNA replication</keyword>
<comment type="domain">
    <text evidence="8">Domain I is involved in oligomerization and binding regulators, domain II is flexibile and of varying length in different bacteria, domain III forms the AAA+ region, while domain IV binds dsDNA.</text>
</comment>
<evidence type="ECO:0000256" key="3">
    <source>
        <dbReference type="ARBA" id="ARBA00022705"/>
    </source>
</evidence>
<evidence type="ECO:0000256" key="11">
    <source>
        <dbReference type="RuleBase" id="RU004227"/>
    </source>
</evidence>
<evidence type="ECO:0000256" key="9">
    <source>
        <dbReference type="NCBIfam" id="TIGR00362"/>
    </source>
</evidence>
<evidence type="ECO:0000256" key="6">
    <source>
        <dbReference type="ARBA" id="ARBA00023121"/>
    </source>
</evidence>
<dbReference type="InterPro" id="IPR013159">
    <property type="entry name" value="DnaA_C"/>
</dbReference>
<dbReference type="InterPro" id="IPR020591">
    <property type="entry name" value="Chromosome_initiator_DnaA-like"/>
</dbReference>
<proteinExistence type="inferred from homology"/>
<dbReference type="SMART" id="SM00382">
    <property type="entry name" value="AAA"/>
    <property type="match status" value="1"/>
</dbReference>
<dbReference type="Pfam" id="PF08299">
    <property type="entry name" value="Bac_DnaA_C"/>
    <property type="match status" value="1"/>
</dbReference>
<dbReference type="GO" id="GO:0006270">
    <property type="term" value="P:DNA replication initiation"/>
    <property type="evidence" value="ECO:0007669"/>
    <property type="project" value="UniProtKB-UniRule"/>
</dbReference>
<keyword evidence="7 8" id="KW-0238">DNA-binding</keyword>
<dbReference type="Proteomes" id="UP000433181">
    <property type="component" value="Unassembled WGS sequence"/>
</dbReference>
<keyword evidence="5 8" id="KW-0067">ATP-binding</keyword>
<dbReference type="Gene3D" id="1.10.8.60">
    <property type="match status" value="1"/>
</dbReference>
<feature type="binding site" evidence="8">
    <location>
        <position position="190"/>
    </location>
    <ligand>
        <name>ATP</name>
        <dbReference type="ChEBI" id="CHEBI:30616"/>
    </ligand>
</feature>
<accession>A0A6I2UIG0</accession>
<feature type="binding site" evidence="8">
    <location>
        <position position="187"/>
    </location>
    <ligand>
        <name>ATP</name>
        <dbReference type="ChEBI" id="CHEBI:30616"/>
    </ligand>
</feature>
<dbReference type="Gene3D" id="3.30.300.180">
    <property type="match status" value="1"/>
</dbReference>
<comment type="function">
    <text evidence="8 10">Plays an essential role in the initiation and regulation of chromosomal replication. ATP-DnaA binds to the origin of replication (oriC) to initiate formation of the DNA replication initiation complex once per cell cycle. Binds the DnaA box (a 9 base pair repeat at the origin) and separates the double-stranded (ds)DNA. Forms a right-handed helical filament on oriC DNA; dsDNA binds to the exterior of the filament while single-stranded (ss)DNA is stabiized in the filament's interior. The ATP-DnaA-oriC complex binds and stabilizes one strand of the AT-rich DNA unwinding element (DUE), permitting loading of DNA polymerase. After initiation quickly degrades to an ADP-DnaA complex that is not apt for DNA replication. Binds acidic phospholipids.</text>
</comment>
<dbReference type="PANTHER" id="PTHR30050">
    <property type="entry name" value="CHROMOSOMAL REPLICATION INITIATOR PROTEIN DNAA"/>
    <property type="match status" value="1"/>
</dbReference>
<protein>
    <recommendedName>
        <fullName evidence="8 9">Chromosomal replication initiator protein DnaA</fullName>
    </recommendedName>
</protein>
<dbReference type="Gene3D" id="1.10.1750.10">
    <property type="match status" value="1"/>
</dbReference>
<comment type="subunit">
    <text evidence="8">Oligomerizes as a right-handed, spiral filament on DNA at oriC.</text>
</comment>
<evidence type="ECO:0000256" key="7">
    <source>
        <dbReference type="ARBA" id="ARBA00023125"/>
    </source>
</evidence>
<dbReference type="RefSeq" id="WP_154407525.1">
    <property type="nucleotide sequence ID" value="NZ_JBGVFM010000055.1"/>
</dbReference>
<evidence type="ECO:0000313" key="14">
    <source>
        <dbReference type="EMBL" id="MSU09354.1"/>
    </source>
</evidence>
<sequence>MLQTQLDEFWNTILAEVENFLSPGAIERWLKPLKPVSFADNTFTLSADNEVIIQFFEKRYKDFTQDACKEACRKLEFTQDIQGEIAFVLEYRPAEKPVEKPKTKTIEVHEDNPQGSLDFGRTEESAARYESSFAKIAPGDASSLNPKYVFDNFVTGGFNRIAHAAALAVAKEPGKTYNPLFMYGGVGLGKTHLMHAIGHEVLKNDPTKRVLYITCEKFTNELINAIRDNSTEAFRQKYRHIDLLMVDDVQFLTKKIQTQEEFFHTFNALYQSNKAIVLSSDRPPHEIQTLEERLKSRFASGLLADIQVPDLETRIAILKKKAMLENLDVPNEALIYIAGRIDNNIRELEGALTRVVAYASLTGSRITTELVAESLKNIFPDNTTKEITLEIIREVVATHFKLNIDDLNSSKRNKNLAVPRQIAMYLCRELTDTSLPQIGEFFGGRDHTTVLHAYKKIAKDRTSNIQLDKTVQELIKSIEKM</sequence>
<gene>
    <name evidence="8 14" type="primary">dnaA</name>
    <name evidence="14" type="ORF">FYJ84_10190</name>
</gene>
<evidence type="ECO:0000259" key="13">
    <source>
        <dbReference type="SMART" id="SM00760"/>
    </source>
</evidence>
<feature type="region of interest" description="Domain III, AAA+ region" evidence="8">
    <location>
        <begin position="143"/>
        <end position="359"/>
    </location>
</feature>
<dbReference type="HAMAP" id="MF_00377">
    <property type="entry name" value="DnaA_bact"/>
    <property type="match status" value="1"/>
</dbReference>
<keyword evidence="2 8" id="KW-0963">Cytoplasm</keyword>
<comment type="similarity">
    <text evidence="1 8 11">Belongs to the DnaA family.</text>
</comment>
<feature type="region of interest" description="Domain IV, binds dsDNA" evidence="8">
    <location>
        <begin position="360"/>
        <end position="481"/>
    </location>
</feature>
<evidence type="ECO:0000259" key="12">
    <source>
        <dbReference type="SMART" id="SM00382"/>
    </source>
</evidence>